<dbReference type="InParanoid" id="A0A0C3FI65"/>
<gene>
    <name evidence="3" type="ORF">PILCRDRAFT_98206</name>
</gene>
<dbReference type="Pfam" id="PF13638">
    <property type="entry name" value="PIN_4"/>
    <property type="match status" value="1"/>
</dbReference>
<feature type="compositionally biased region" description="Basic residues" evidence="1">
    <location>
        <begin position="372"/>
        <end position="381"/>
    </location>
</feature>
<feature type="region of interest" description="Disordered" evidence="1">
    <location>
        <begin position="49"/>
        <end position="117"/>
    </location>
</feature>
<feature type="region of interest" description="Disordered" evidence="1">
    <location>
        <begin position="344"/>
        <end position="400"/>
    </location>
</feature>
<dbReference type="HOGENOM" id="CLU_036117_0_0_1"/>
<organism evidence="3 4">
    <name type="scientific">Piloderma croceum (strain F 1598)</name>
    <dbReference type="NCBI Taxonomy" id="765440"/>
    <lineage>
        <taxon>Eukaryota</taxon>
        <taxon>Fungi</taxon>
        <taxon>Dikarya</taxon>
        <taxon>Basidiomycota</taxon>
        <taxon>Agaricomycotina</taxon>
        <taxon>Agaricomycetes</taxon>
        <taxon>Agaricomycetidae</taxon>
        <taxon>Atheliales</taxon>
        <taxon>Atheliaceae</taxon>
        <taxon>Piloderma</taxon>
    </lineage>
</organism>
<dbReference type="Gene3D" id="3.40.50.1010">
    <property type="entry name" value="5'-nuclease"/>
    <property type="match status" value="1"/>
</dbReference>
<dbReference type="InterPro" id="IPR002716">
    <property type="entry name" value="PIN_dom"/>
</dbReference>
<keyword evidence="4" id="KW-1185">Reference proteome</keyword>
<evidence type="ECO:0000313" key="4">
    <source>
        <dbReference type="Proteomes" id="UP000054166"/>
    </source>
</evidence>
<feature type="region of interest" description="Disordered" evidence="1">
    <location>
        <begin position="294"/>
        <end position="321"/>
    </location>
</feature>
<dbReference type="EMBL" id="KN833010">
    <property type="protein sequence ID" value="KIM79314.1"/>
    <property type="molecule type" value="Genomic_DNA"/>
</dbReference>
<evidence type="ECO:0000256" key="1">
    <source>
        <dbReference type="SAM" id="MobiDB-lite"/>
    </source>
</evidence>
<dbReference type="Proteomes" id="UP000054166">
    <property type="component" value="Unassembled WGS sequence"/>
</dbReference>
<name>A0A0C3FI65_PILCF</name>
<feature type="domain" description="PIN" evidence="2">
    <location>
        <begin position="127"/>
        <end position="206"/>
    </location>
</feature>
<feature type="compositionally biased region" description="Polar residues" evidence="1">
    <location>
        <begin position="345"/>
        <end position="362"/>
    </location>
</feature>
<sequence>MADDTVIGQEIPATLGPTAVTPNNKLAMSRALGAAFLNHQVEQLEKSVTNGAGVGNWRDRRQSQADHASPNGRGANERGTKRSPHVQGGKPIRKKGGDAVEKEREKNEVKTGRKSVEEPKGKDAVIVVVDSSVLVNALYQVKKWCKEGREEILIVPLEALNTLDLLKKGTSALAQRARAASRILEAQVGTNPRIRVQRDDAFVPWDNIPFKDVGLDGDKDRPTTASLNHSSSPEWVRRTICCARWEIDNANESLNESKKAGELQSNAAAQTPKVVLAVLASTPTQTSAYVHEARRSDGGVSDIPSPVPLPAPNPHTNKHEPRTTGLLVHQWATRADINMIEVQPSAPNAATLPQQQVVSTRRASSEEERPKRQGGRGRRNSQHVPSGPGPVAGASAGRSGLVERPPAVMAMMEMVAQPSKVVRVLARGEKLDPDP</sequence>
<evidence type="ECO:0000313" key="3">
    <source>
        <dbReference type="EMBL" id="KIM79314.1"/>
    </source>
</evidence>
<proteinExistence type="predicted"/>
<dbReference type="AlphaFoldDB" id="A0A0C3FI65"/>
<protein>
    <recommendedName>
        <fullName evidence="2">PIN domain-containing protein</fullName>
    </recommendedName>
</protein>
<evidence type="ECO:0000259" key="2">
    <source>
        <dbReference type="Pfam" id="PF13638"/>
    </source>
</evidence>
<reference evidence="4" key="2">
    <citation type="submission" date="2015-01" db="EMBL/GenBank/DDBJ databases">
        <title>Evolutionary Origins and Diversification of the Mycorrhizal Mutualists.</title>
        <authorList>
            <consortium name="DOE Joint Genome Institute"/>
            <consortium name="Mycorrhizal Genomics Consortium"/>
            <person name="Kohler A."/>
            <person name="Kuo A."/>
            <person name="Nagy L.G."/>
            <person name="Floudas D."/>
            <person name="Copeland A."/>
            <person name="Barry K.W."/>
            <person name="Cichocki N."/>
            <person name="Veneault-Fourrey C."/>
            <person name="LaButti K."/>
            <person name="Lindquist E.A."/>
            <person name="Lipzen A."/>
            <person name="Lundell T."/>
            <person name="Morin E."/>
            <person name="Murat C."/>
            <person name="Riley R."/>
            <person name="Ohm R."/>
            <person name="Sun H."/>
            <person name="Tunlid A."/>
            <person name="Henrissat B."/>
            <person name="Grigoriev I.V."/>
            <person name="Hibbett D.S."/>
            <person name="Martin F."/>
        </authorList>
    </citation>
    <scope>NUCLEOTIDE SEQUENCE [LARGE SCALE GENOMIC DNA]</scope>
    <source>
        <strain evidence="4">F 1598</strain>
    </source>
</reference>
<dbReference type="OrthoDB" id="69928at2759"/>
<feature type="compositionally biased region" description="Basic and acidic residues" evidence="1">
    <location>
        <begin position="95"/>
        <end position="117"/>
    </location>
</feature>
<dbReference type="STRING" id="765440.A0A0C3FI65"/>
<accession>A0A0C3FI65</accession>
<feature type="compositionally biased region" description="Low complexity" evidence="1">
    <location>
        <begin position="384"/>
        <end position="400"/>
    </location>
</feature>
<reference evidence="3 4" key="1">
    <citation type="submission" date="2014-04" db="EMBL/GenBank/DDBJ databases">
        <authorList>
            <consortium name="DOE Joint Genome Institute"/>
            <person name="Kuo A."/>
            <person name="Tarkka M."/>
            <person name="Buscot F."/>
            <person name="Kohler A."/>
            <person name="Nagy L.G."/>
            <person name="Floudas D."/>
            <person name="Copeland A."/>
            <person name="Barry K.W."/>
            <person name="Cichocki N."/>
            <person name="Veneault-Fourrey C."/>
            <person name="LaButti K."/>
            <person name="Lindquist E.A."/>
            <person name="Lipzen A."/>
            <person name="Lundell T."/>
            <person name="Morin E."/>
            <person name="Murat C."/>
            <person name="Sun H."/>
            <person name="Tunlid A."/>
            <person name="Henrissat B."/>
            <person name="Grigoriev I.V."/>
            <person name="Hibbett D.S."/>
            <person name="Martin F."/>
            <person name="Nordberg H.P."/>
            <person name="Cantor M.N."/>
            <person name="Hua S.X."/>
        </authorList>
    </citation>
    <scope>NUCLEOTIDE SEQUENCE [LARGE SCALE GENOMIC DNA]</scope>
    <source>
        <strain evidence="3 4">F 1598</strain>
    </source>
</reference>